<evidence type="ECO:0000313" key="2">
    <source>
        <dbReference type="Proteomes" id="UP000595823"/>
    </source>
</evidence>
<proteinExistence type="predicted"/>
<protein>
    <submittedName>
        <fullName evidence="1">Uncharacterized protein</fullName>
    </submittedName>
</protein>
<keyword evidence="2" id="KW-1185">Reference proteome</keyword>
<reference evidence="1 2" key="1">
    <citation type="submission" date="2020-06" db="EMBL/GenBank/DDBJ databases">
        <title>Genomic analysis of Salicibibacter sp. NKC5-3.</title>
        <authorList>
            <person name="Oh Y.J."/>
        </authorList>
    </citation>
    <scope>NUCLEOTIDE SEQUENCE [LARGE SCALE GENOMIC DNA]</scope>
    <source>
        <strain evidence="1 2">NKC5-3</strain>
    </source>
</reference>
<accession>A0A7T6Z2N3</accession>
<gene>
    <name evidence="1" type="ORF">HUG15_09890</name>
</gene>
<dbReference type="AlphaFoldDB" id="A0A7T6Z2N3"/>
<evidence type="ECO:0000313" key="1">
    <source>
        <dbReference type="EMBL" id="QQK75849.1"/>
    </source>
</evidence>
<sequence length="95" mass="11073">MSNEVLDFTYAINNSNPSGFVQSFDKNENRMISSARHVDVEVYFRNSEKINATLTMLNDFRSEEELKDRIKNLLDKREPAKAPHWLLTSILYTTC</sequence>
<dbReference type="RefSeq" id="WP_200128482.1">
    <property type="nucleotide sequence ID" value="NZ_CP054705.1"/>
</dbReference>
<dbReference type="KEGG" id="scia:HUG15_09890"/>
<name>A0A7T6Z2N3_9BACI</name>
<organism evidence="1 2">
    <name type="scientific">Salicibibacter cibarius</name>
    <dbReference type="NCBI Taxonomy" id="2743000"/>
    <lineage>
        <taxon>Bacteria</taxon>
        <taxon>Bacillati</taxon>
        <taxon>Bacillota</taxon>
        <taxon>Bacilli</taxon>
        <taxon>Bacillales</taxon>
        <taxon>Bacillaceae</taxon>
        <taxon>Salicibibacter</taxon>
    </lineage>
</organism>
<dbReference type="Proteomes" id="UP000595823">
    <property type="component" value="Chromosome"/>
</dbReference>
<dbReference type="EMBL" id="CP054705">
    <property type="protein sequence ID" value="QQK75849.1"/>
    <property type="molecule type" value="Genomic_DNA"/>
</dbReference>